<gene>
    <name evidence="2" type="ORF">AQUCO_01000257v1</name>
</gene>
<evidence type="ECO:0000313" key="2">
    <source>
        <dbReference type="EMBL" id="PIA52262.1"/>
    </source>
</evidence>
<proteinExistence type="predicted"/>
<accession>A0A2G5E924</accession>
<dbReference type="InParanoid" id="A0A2G5E924"/>
<reference evidence="2 3" key="1">
    <citation type="submission" date="2017-09" db="EMBL/GenBank/DDBJ databases">
        <title>WGS assembly of Aquilegia coerulea Goldsmith.</title>
        <authorList>
            <person name="Hodges S."/>
            <person name="Kramer E."/>
            <person name="Nordborg M."/>
            <person name="Tomkins J."/>
            <person name="Borevitz J."/>
            <person name="Derieg N."/>
            <person name="Yan J."/>
            <person name="Mihaltcheva S."/>
            <person name="Hayes R.D."/>
            <person name="Rokhsar D."/>
        </authorList>
    </citation>
    <scope>NUCLEOTIDE SEQUENCE [LARGE SCALE GENOMIC DNA]</scope>
    <source>
        <strain evidence="3">cv. Goldsmith</strain>
    </source>
</reference>
<dbReference type="EMBL" id="KZ305027">
    <property type="protein sequence ID" value="PIA52262.1"/>
    <property type="molecule type" value="Genomic_DNA"/>
</dbReference>
<organism evidence="2 3">
    <name type="scientific">Aquilegia coerulea</name>
    <name type="common">Rocky mountain columbine</name>
    <dbReference type="NCBI Taxonomy" id="218851"/>
    <lineage>
        <taxon>Eukaryota</taxon>
        <taxon>Viridiplantae</taxon>
        <taxon>Streptophyta</taxon>
        <taxon>Embryophyta</taxon>
        <taxon>Tracheophyta</taxon>
        <taxon>Spermatophyta</taxon>
        <taxon>Magnoliopsida</taxon>
        <taxon>Ranunculales</taxon>
        <taxon>Ranunculaceae</taxon>
        <taxon>Thalictroideae</taxon>
        <taxon>Aquilegia</taxon>
    </lineage>
</organism>
<feature type="compositionally biased region" description="Polar residues" evidence="1">
    <location>
        <begin position="7"/>
        <end position="38"/>
    </location>
</feature>
<feature type="region of interest" description="Disordered" evidence="1">
    <location>
        <begin position="1"/>
        <end position="38"/>
    </location>
</feature>
<sequence length="106" mass="10887">MNPRPLTRSSKPVGNSGSVQPTGVLNTQKNGNADNSNPRANSVVSSWFSMASVPNATYITLFVSFLSSHSFICAHFLSSSSFCSSTCGGGGGGGGRIRPVGITGFL</sequence>
<dbReference type="AlphaFoldDB" id="A0A2G5E924"/>
<evidence type="ECO:0000256" key="1">
    <source>
        <dbReference type="SAM" id="MobiDB-lite"/>
    </source>
</evidence>
<name>A0A2G5E924_AQUCA</name>
<dbReference type="Proteomes" id="UP000230069">
    <property type="component" value="Unassembled WGS sequence"/>
</dbReference>
<evidence type="ECO:0000313" key="3">
    <source>
        <dbReference type="Proteomes" id="UP000230069"/>
    </source>
</evidence>
<keyword evidence="3" id="KW-1185">Reference proteome</keyword>
<protein>
    <submittedName>
        <fullName evidence="2">Uncharacterized protein</fullName>
    </submittedName>
</protein>